<dbReference type="GO" id="GO:0051123">
    <property type="term" value="P:RNA polymerase II preinitiation complex assembly"/>
    <property type="evidence" value="ECO:0007669"/>
    <property type="project" value="TreeGrafter"/>
</dbReference>
<dbReference type="GO" id="GO:0005669">
    <property type="term" value="C:transcription factor TFIID complex"/>
    <property type="evidence" value="ECO:0007669"/>
    <property type="project" value="TreeGrafter"/>
</dbReference>
<dbReference type="GO" id="GO:0046982">
    <property type="term" value="F:protein heterodimerization activity"/>
    <property type="evidence" value="ECO:0007669"/>
    <property type="project" value="InterPro"/>
</dbReference>
<gene>
    <name evidence="6" type="primary">TAF9</name>
    <name evidence="8" type="synonym">LOC112688332</name>
    <name evidence="6" type="ORF">g.3176</name>
</gene>
<evidence type="ECO:0000256" key="2">
    <source>
        <dbReference type="ARBA" id="ARBA00007646"/>
    </source>
</evidence>
<dbReference type="InterPro" id="IPR051431">
    <property type="entry name" value="TFIID_subunit_9"/>
</dbReference>
<evidence type="ECO:0000313" key="6">
    <source>
        <dbReference type="EMBL" id="MBY70844.1"/>
    </source>
</evidence>
<dbReference type="GO" id="GO:0003713">
    <property type="term" value="F:transcription coactivator activity"/>
    <property type="evidence" value="ECO:0007669"/>
    <property type="project" value="TreeGrafter"/>
</dbReference>
<evidence type="ECO:0000256" key="1">
    <source>
        <dbReference type="ARBA" id="ARBA00004123"/>
    </source>
</evidence>
<evidence type="ECO:0000313" key="7">
    <source>
        <dbReference type="Proteomes" id="UP000694846"/>
    </source>
</evidence>
<evidence type="ECO:0000256" key="3">
    <source>
        <dbReference type="ARBA" id="ARBA00023015"/>
    </source>
</evidence>
<dbReference type="EMBL" id="GGMS01001641">
    <property type="protein sequence ID" value="MBY70844.1"/>
    <property type="molecule type" value="Transcribed_RNA"/>
</dbReference>
<dbReference type="GO" id="GO:0000124">
    <property type="term" value="C:SAGA complex"/>
    <property type="evidence" value="ECO:0007669"/>
    <property type="project" value="TreeGrafter"/>
</dbReference>
<dbReference type="Proteomes" id="UP000694846">
    <property type="component" value="Unplaced"/>
</dbReference>
<name>A0A2S2PZM2_9HEMI</name>
<accession>A0A2S2PZM2</accession>
<protein>
    <submittedName>
        <fullName evidence="6 8">Transcription initiation factor TFIID subunit 9</fullName>
    </submittedName>
</protein>
<keyword evidence="6" id="KW-0396">Initiation factor</keyword>
<evidence type="ECO:0000256" key="5">
    <source>
        <dbReference type="ARBA" id="ARBA00023242"/>
    </source>
</evidence>
<dbReference type="RefSeq" id="XP_025417308.1">
    <property type="nucleotide sequence ID" value="XM_025561523.1"/>
</dbReference>
<dbReference type="GO" id="GO:0003743">
    <property type="term" value="F:translation initiation factor activity"/>
    <property type="evidence" value="ECO:0007669"/>
    <property type="project" value="UniProtKB-KW"/>
</dbReference>
<dbReference type="InterPro" id="IPR009072">
    <property type="entry name" value="Histone-fold"/>
</dbReference>
<dbReference type="PANTHER" id="PTHR48068:SF4">
    <property type="entry name" value="TATA-BOX BINDING PROTEIN ASSOCIATED FACTOR 9"/>
    <property type="match status" value="1"/>
</dbReference>
<keyword evidence="3" id="KW-0805">Transcription regulation</keyword>
<proteinExistence type="inferred from homology"/>
<keyword evidence="5" id="KW-0539">Nucleus</keyword>
<dbReference type="PANTHER" id="PTHR48068">
    <property type="entry name" value="TAF9 RNA POLYMERASE II, TATA BOX-BINDING PROTEIN (TBP)-ASSOCIATED FACTOR"/>
    <property type="match status" value="1"/>
</dbReference>
<dbReference type="OrthoDB" id="341924at2759"/>
<comment type="similarity">
    <text evidence="2">Belongs to the TAF9 family.</text>
</comment>
<dbReference type="Pfam" id="PF02291">
    <property type="entry name" value="TFIID-31kDa"/>
    <property type="match status" value="1"/>
</dbReference>
<dbReference type="SUPFAM" id="SSF47113">
    <property type="entry name" value="Histone-fold"/>
    <property type="match status" value="1"/>
</dbReference>
<reference evidence="8" key="2">
    <citation type="submission" date="2025-04" db="UniProtKB">
        <authorList>
            <consortium name="RefSeq"/>
        </authorList>
    </citation>
    <scope>IDENTIFICATION</scope>
    <source>
        <tissue evidence="8">Whole body</tissue>
    </source>
</reference>
<evidence type="ECO:0000256" key="4">
    <source>
        <dbReference type="ARBA" id="ARBA00023163"/>
    </source>
</evidence>
<reference evidence="6" key="1">
    <citation type="submission" date="2018-04" db="EMBL/GenBank/DDBJ databases">
        <title>Transcriptome assembly of Sipha flava.</title>
        <authorList>
            <person name="Scully E.D."/>
            <person name="Geib S.M."/>
            <person name="Palmer N.A."/>
            <person name="Koch K."/>
            <person name="Bradshaw J."/>
            <person name="Heng-Moss T."/>
            <person name="Sarath G."/>
        </authorList>
    </citation>
    <scope>NUCLEOTIDE SEQUENCE</scope>
</reference>
<dbReference type="GO" id="GO:0016251">
    <property type="term" value="F:RNA polymerase II general transcription initiation factor activity"/>
    <property type="evidence" value="ECO:0007669"/>
    <property type="project" value="TreeGrafter"/>
</dbReference>
<organism evidence="6">
    <name type="scientific">Sipha flava</name>
    <name type="common">yellow sugarcane aphid</name>
    <dbReference type="NCBI Taxonomy" id="143950"/>
    <lineage>
        <taxon>Eukaryota</taxon>
        <taxon>Metazoa</taxon>
        <taxon>Ecdysozoa</taxon>
        <taxon>Arthropoda</taxon>
        <taxon>Hexapoda</taxon>
        <taxon>Insecta</taxon>
        <taxon>Pterygota</taxon>
        <taxon>Neoptera</taxon>
        <taxon>Paraneoptera</taxon>
        <taxon>Hemiptera</taxon>
        <taxon>Sternorrhyncha</taxon>
        <taxon>Aphidomorpha</taxon>
        <taxon>Aphidoidea</taxon>
        <taxon>Aphididae</taxon>
        <taxon>Sipha</taxon>
    </lineage>
</organism>
<dbReference type="Gene3D" id="1.10.20.10">
    <property type="entry name" value="Histone, subunit A"/>
    <property type="match status" value="1"/>
</dbReference>
<dbReference type="AlphaFoldDB" id="A0A2S2PZM2"/>
<keyword evidence="4" id="KW-0804">Transcription</keyword>
<comment type="subcellular location">
    <subcellularLocation>
        <location evidence="1">Nucleus</location>
    </subcellularLocation>
</comment>
<sequence>MSSSKDKLFIKDSQVMKSIMKELGIKDFDEQVIRHLLGFNYKYSTMILEDAQRYSKFANKDNIDVDDVKLAIHFSQDKLLIKPPDREALMAASKEINNKALPPIKNTKGLHIPQSYRFASEYQLKTDLKSEKEASKSGTTTITTAAEILEDSKRRNTKKINKDNLVMDDLLQYDFQETLATRVNSEGLNEEIIGPQEFEPNFFNNNLNQY</sequence>
<dbReference type="CDD" id="cd07979">
    <property type="entry name" value="HFD_TAF9"/>
    <property type="match status" value="1"/>
</dbReference>
<keyword evidence="6" id="KW-0648">Protein biosynthesis</keyword>
<keyword evidence="7" id="KW-1185">Reference proteome</keyword>
<evidence type="ECO:0000313" key="8">
    <source>
        <dbReference type="RefSeq" id="XP_025417308.1"/>
    </source>
</evidence>
<dbReference type="InterPro" id="IPR003162">
    <property type="entry name" value="TFIID-31"/>
</dbReference>